<evidence type="ECO:0000256" key="2">
    <source>
        <dbReference type="ARBA" id="ARBA00005677"/>
    </source>
</evidence>
<accession>A0ABM0K971</accession>
<dbReference type="Proteomes" id="UP000694888">
    <property type="component" value="Unplaced"/>
</dbReference>
<organism evidence="8 9">
    <name type="scientific">Aplysia californica</name>
    <name type="common">California sea hare</name>
    <dbReference type="NCBI Taxonomy" id="6500"/>
    <lineage>
        <taxon>Eukaryota</taxon>
        <taxon>Metazoa</taxon>
        <taxon>Spiralia</taxon>
        <taxon>Lophotrochozoa</taxon>
        <taxon>Mollusca</taxon>
        <taxon>Gastropoda</taxon>
        <taxon>Heterobranchia</taxon>
        <taxon>Euthyneura</taxon>
        <taxon>Tectipleura</taxon>
        <taxon>Aplysiida</taxon>
        <taxon>Aplysioidea</taxon>
        <taxon>Aplysiidae</taxon>
        <taxon>Aplysia</taxon>
    </lineage>
</organism>
<comment type="similarity">
    <text evidence="2">Belongs to the mitochondrion-specific ribosomal protein mL49 family.</text>
</comment>
<proteinExistence type="inferred from homology"/>
<keyword evidence="3 9" id="KW-0689">Ribosomal protein</keyword>
<comment type="subcellular location">
    <subcellularLocation>
        <location evidence="1">Mitochondrion</location>
    </subcellularLocation>
</comment>
<reference evidence="9" key="1">
    <citation type="submission" date="2025-08" db="UniProtKB">
        <authorList>
            <consortium name="RefSeq"/>
        </authorList>
    </citation>
    <scope>IDENTIFICATION</scope>
</reference>
<evidence type="ECO:0000256" key="5">
    <source>
        <dbReference type="ARBA" id="ARBA00023274"/>
    </source>
</evidence>
<keyword evidence="8" id="KW-1185">Reference proteome</keyword>
<dbReference type="GO" id="GO:0005840">
    <property type="term" value="C:ribosome"/>
    <property type="evidence" value="ECO:0007669"/>
    <property type="project" value="UniProtKB-KW"/>
</dbReference>
<gene>
    <name evidence="9" type="primary">LOC101848482</name>
</gene>
<dbReference type="Pfam" id="PF05046">
    <property type="entry name" value="Img2"/>
    <property type="match status" value="1"/>
</dbReference>
<evidence type="ECO:0000313" key="8">
    <source>
        <dbReference type="Proteomes" id="UP000694888"/>
    </source>
</evidence>
<dbReference type="PANTHER" id="PTHR13477:SF0">
    <property type="entry name" value="LARGE RIBOSOMAL SUBUNIT PROTEIN ML49"/>
    <property type="match status" value="1"/>
</dbReference>
<evidence type="ECO:0000256" key="7">
    <source>
        <dbReference type="ARBA" id="ARBA00035545"/>
    </source>
</evidence>
<dbReference type="PANTHER" id="PTHR13477">
    <property type="entry name" value="MITOCHONDRIAL 39S RIBOSOMAL PROTEIN L49"/>
    <property type="match status" value="1"/>
</dbReference>
<name>A0ABM0K971_APLCA</name>
<evidence type="ECO:0000256" key="4">
    <source>
        <dbReference type="ARBA" id="ARBA00023128"/>
    </source>
</evidence>
<dbReference type="InterPro" id="IPR007740">
    <property type="entry name" value="Ribosomal_mL49"/>
</dbReference>
<evidence type="ECO:0000256" key="3">
    <source>
        <dbReference type="ARBA" id="ARBA00022980"/>
    </source>
</evidence>
<evidence type="ECO:0000313" key="9">
    <source>
        <dbReference type="RefSeq" id="XP_005111871.1"/>
    </source>
</evidence>
<sequence length="192" mass="22029">MSALRPLISKLKICTFCTSVLRQTSVPKSTFLRTSALLKRFQSSSAGGSHVEAEMPTQFEVSYEDFKHVEPLLPSSVVPPVPEHEMYPTSSGWFPPNDELRSQQKYTVLRTKNHMLPVYAKVQHRERRTQHLVTIKRIEGDIWALEAELRDFLEKETGGEIIRTQVHEVARLIRVRGLYAPLIADFLLKRGM</sequence>
<evidence type="ECO:0000256" key="1">
    <source>
        <dbReference type="ARBA" id="ARBA00004173"/>
    </source>
</evidence>
<dbReference type="Gene3D" id="3.30.780.10">
    <property type="entry name" value="SUI1-like domain"/>
    <property type="match status" value="1"/>
</dbReference>
<dbReference type="RefSeq" id="XP_005111871.1">
    <property type="nucleotide sequence ID" value="XM_005111814.3"/>
</dbReference>
<keyword evidence="4" id="KW-0496">Mitochondrion</keyword>
<keyword evidence="5" id="KW-0687">Ribonucleoprotein</keyword>
<evidence type="ECO:0000256" key="6">
    <source>
        <dbReference type="ARBA" id="ARBA00035191"/>
    </source>
</evidence>
<protein>
    <recommendedName>
        <fullName evidence="6">Large ribosomal subunit protein mL49</fullName>
    </recommendedName>
    <alternativeName>
        <fullName evidence="7">39S ribosomal protein L49, mitochondrial</fullName>
    </alternativeName>
</protein>
<dbReference type="GeneID" id="101848482"/>